<proteinExistence type="predicted"/>
<dbReference type="AlphaFoldDB" id="A0A540KK85"/>
<accession>A0A540KK85</accession>
<protein>
    <submittedName>
        <fullName evidence="1">Uncharacterized protein</fullName>
    </submittedName>
</protein>
<gene>
    <name evidence="1" type="ORF">C1H46_039840</name>
</gene>
<evidence type="ECO:0000313" key="2">
    <source>
        <dbReference type="Proteomes" id="UP000315295"/>
    </source>
</evidence>
<dbReference type="Proteomes" id="UP000315295">
    <property type="component" value="Unassembled WGS sequence"/>
</dbReference>
<sequence length="120" mass="13312">MDPQLWHKVAALSVWRPFDCWNTRILRDGVDISLLDSTNPCLLGSQGFAFGKLHIEAIALSTESMHHSGGPFPAVFSEETIFMEVLTLCYTVALLEDRKYSTLAPFGGFAFIAAWGSLLF</sequence>
<name>A0A540KK85_MALBA</name>
<dbReference type="STRING" id="106549.A0A540KK85"/>
<evidence type="ECO:0000313" key="1">
    <source>
        <dbReference type="EMBL" id="TQD74628.1"/>
    </source>
</evidence>
<dbReference type="EMBL" id="VIEB01001164">
    <property type="protein sequence ID" value="TQD74628.1"/>
    <property type="molecule type" value="Genomic_DNA"/>
</dbReference>
<reference evidence="1 2" key="1">
    <citation type="journal article" date="2019" name="G3 (Bethesda)">
        <title>Sequencing of a Wild Apple (Malus baccata) Genome Unravels the Differences Between Cultivated and Wild Apple Species Regarding Disease Resistance and Cold Tolerance.</title>
        <authorList>
            <person name="Chen X."/>
        </authorList>
    </citation>
    <scope>NUCLEOTIDE SEQUENCE [LARGE SCALE GENOMIC DNA]</scope>
    <source>
        <strain evidence="2">cv. Shandingzi</strain>
        <tissue evidence="1">Leaves</tissue>
    </source>
</reference>
<keyword evidence="2" id="KW-1185">Reference proteome</keyword>
<organism evidence="1 2">
    <name type="scientific">Malus baccata</name>
    <name type="common">Siberian crab apple</name>
    <name type="synonym">Pyrus baccata</name>
    <dbReference type="NCBI Taxonomy" id="106549"/>
    <lineage>
        <taxon>Eukaryota</taxon>
        <taxon>Viridiplantae</taxon>
        <taxon>Streptophyta</taxon>
        <taxon>Embryophyta</taxon>
        <taxon>Tracheophyta</taxon>
        <taxon>Spermatophyta</taxon>
        <taxon>Magnoliopsida</taxon>
        <taxon>eudicotyledons</taxon>
        <taxon>Gunneridae</taxon>
        <taxon>Pentapetalae</taxon>
        <taxon>rosids</taxon>
        <taxon>fabids</taxon>
        <taxon>Rosales</taxon>
        <taxon>Rosaceae</taxon>
        <taxon>Amygdaloideae</taxon>
        <taxon>Maleae</taxon>
        <taxon>Malus</taxon>
    </lineage>
</organism>
<comment type="caution">
    <text evidence="1">The sequence shown here is derived from an EMBL/GenBank/DDBJ whole genome shotgun (WGS) entry which is preliminary data.</text>
</comment>